<feature type="transmembrane region" description="Helical" evidence="10">
    <location>
        <begin position="263"/>
        <end position="288"/>
    </location>
</feature>
<dbReference type="InterPro" id="IPR035906">
    <property type="entry name" value="MetI-like_sf"/>
</dbReference>
<dbReference type="GO" id="GO:0015031">
    <property type="term" value="P:protein transport"/>
    <property type="evidence" value="ECO:0007669"/>
    <property type="project" value="UniProtKB-KW"/>
</dbReference>
<keyword evidence="8 10" id="KW-0472">Membrane</keyword>
<feature type="transmembrane region" description="Helical" evidence="10">
    <location>
        <begin position="205"/>
        <end position="223"/>
    </location>
</feature>
<feature type="transmembrane region" description="Helical" evidence="10">
    <location>
        <begin position="308"/>
        <end position="331"/>
    </location>
</feature>
<evidence type="ECO:0000256" key="8">
    <source>
        <dbReference type="ARBA" id="ARBA00023136"/>
    </source>
</evidence>
<sequence length="345" mass="38050">MSEAMKPELTDEIVDDFTSDDFVFVQRNEKLHDKVYKTTSYAHDVWVHFKKNKGAVFGLIIIAIIIVMAIIGPMISGYGAETIDLSQQSLPPRIQGLENIGIFRGTEKGVDVYAEKGFTDVYHWFGTDTNGRDLFTRVWEGTRVSLIIAFAAAAIDIVIGMSYGLISGYFGGKVDMVMQRIVEILNGIPTLVVVTLLGLVMPSGISSIVFALMITGWIGMSRISRAEMLKLKESEYVLASRTLGAKSFYIIFKDIMPNIFGQLIIMSMFSIPNAIFTEAFLSFVGLGIQPPQASLGSLISDGYKSMTIHPFILIAPIIVLALLMLSFNLFADGIRDAFDPNQKQG</sequence>
<dbReference type="PANTHER" id="PTHR43386">
    <property type="entry name" value="OLIGOPEPTIDE TRANSPORT SYSTEM PERMEASE PROTEIN APPC"/>
    <property type="match status" value="1"/>
</dbReference>
<reference evidence="12 13" key="1">
    <citation type="submission" date="2019-08" db="EMBL/GenBank/DDBJ databases">
        <title>In-depth cultivation of the pig gut microbiome towards novel bacterial diversity and tailored functional studies.</title>
        <authorList>
            <person name="Wylensek D."/>
            <person name="Hitch T.C.A."/>
            <person name="Clavel T."/>
        </authorList>
    </citation>
    <scope>NUCLEOTIDE SEQUENCE [LARGE SCALE GENOMIC DNA]</scope>
    <source>
        <strain evidence="12 13">Oil+RF-744-GAM-WT-6</strain>
    </source>
</reference>
<keyword evidence="13" id="KW-1185">Reference proteome</keyword>
<dbReference type="GO" id="GO:0015833">
    <property type="term" value="P:peptide transport"/>
    <property type="evidence" value="ECO:0007669"/>
    <property type="project" value="UniProtKB-KW"/>
</dbReference>
<dbReference type="CDD" id="cd06261">
    <property type="entry name" value="TM_PBP2"/>
    <property type="match status" value="1"/>
</dbReference>
<evidence type="ECO:0000256" key="2">
    <source>
        <dbReference type="ARBA" id="ARBA00022448"/>
    </source>
</evidence>
<evidence type="ECO:0000256" key="1">
    <source>
        <dbReference type="ARBA" id="ARBA00004651"/>
    </source>
</evidence>
<evidence type="ECO:0000256" key="9">
    <source>
        <dbReference type="ARBA" id="ARBA00024202"/>
    </source>
</evidence>
<dbReference type="Gene3D" id="1.10.3720.10">
    <property type="entry name" value="MetI-like"/>
    <property type="match status" value="1"/>
</dbReference>
<keyword evidence="7 10" id="KW-1133">Transmembrane helix</keyword>
<feature type="domain" description="ABC transmembrane type-1" evidence="11">
    <location>
        <begin position="142"/>
        <end position="331"/>
    </location>
</feature>
<keyword evidence="5" id="KW-0571">Peptide transport</keyword>
<keyword evidence="6" id="KW-0653">Protein transport</keyword>
<dbReference type="InterPro" id="IPR025966">
    <property type="entry name" value="OppC_N"/>
</dbReference>
<dbReference type="EMBL" id="VUMN01000022">
    <property type="protein sequence ID" value="MSS59064.1"/>
    <property type="molecule type" value="Genomic_DNA"/>
</dbReference>
<evidence type="ECO:0000256" key="6">
    <source>
        <dbReference type="ARBA" id="ARBA00022927"/>
    </source>
</evidence>
<keyword evidence="4 10" id="KW-0812">Transmembrane</keyword>
<evidence type="ECO:0000313" key="12">
    <source>
        <dbReference type="EMBL" id="MSS59064.1"/>
    </source>
</evidence>
<dbReference type="PANTHER" id="PTHR43386:SF24">
    <property type="entry name" value="OLIGOPEPTIDE TRANSPORT SYSTEM PERMEASE PROTEIN AMID"/>
    <property type="match status" value="1"/>
</dbReference>
<dbReference type="Pfam" id="PF12911">
    <property type="entry name" value="OppC_N"/>
    <property type="match status" value="1"/>
</dbReference>
<dbReference type="Proteomes" id="UP000461880">
    <property type="component" value="Unassembled WGS sequence"/>
</dbReference>
<comment type="subcellular location">
    <subcellularLocation>
        <location evidence="1 10">Cell membrane</location>
        <topology evidence="1 10">Multi-pass membrane protein</topology>
    </subcellularLocation>
</comment>
<feature type="transmembrane region" description="Helical" evidence="10">
    <location>
        <begin position="55"/>
        <end position="75"/>
    </location>
</feature>
<dbReference type="InterPro" id="IPR000515">
    <property type="entry name" value="MetI-like"/>
</dbReference>
<dbReference type="PROSITE" id="PS50928">
    <property type="entry name" value="ABC_TM1"/>
    <property type="match status" value="1"/>
</dbReference>
<dbReference type="InterPro" id="IPR050366">
    <property type="entry name" value="BP-dependent_transpt_permease"/>
</dbReference>
<accession>A0A7X2NT68</accession>
<dbReference type="RefSeq" id="WP_105304340.1">
    <property type="nucleotide sequence ID" value="NZ_VUMN01000022.1"/>
</dbReference>
<dbReference type="NCBIfam" id="NF045475">
    <property type="entry name" value="Opp3C"/>
    <property type="match status" value="1"/>
</dbReference>
<dbReference type="GO" id="GO:0005886">
    <property type="term" value="C:plasma membrane"/>
    <property type="evidence" value="ECO:0007669"/>
    <property type="project" value="UniProtKB-SubCell"/>
</dbReference>
<gene>
    <name evidence="12" type="ORF">FYJ51_09145</name>
</gene>
<evidence type="ECO:0000256" key="5">
    <source>
        <dbReference type="ARBA" id="ARBA00022856"/>
    </source>
</evidence>
<evidence type="ECO:0000313" key="13">
    <source>
        <dbReference type="Proteomes" id="UP000461880"/>
    </source>
</evidence>
<evidence type="ECO:0000259" key="11">
    <source>
        <dbReference type="PROSITE" id="PS50928"/>
    </source>
</evidence>
<dbReference type="AlphaFoldDB" id="A0A7X2NT68"/>
<proteinExistence type="inferred from homology"/>
<keyword evidence="2 10" id="KW-0813">Transport</keyword>
<evidence type="ECO:0000256" key="10">
    <source>
        <dbReference type="RuleBase" id="RU363032"/>
    </source>
</evidence>
<evidence type="ECO:0000256" key="4">
    <source>
        <dbReference type="ARBA" id="ARBA00022692"/>
    </source>
</evidence>
<keyword evidence="3" id="KW-1003">Cell membrane</keyword>
<comment type="caution">
    <text evidence="12">The sequence shown here is derived from an EMBL/GenBank/DDBJ whole genome shotgun (WGS) entry which is preliminary data.</text>
</comment>
<dbReference type="SUPFAM" id="SSF161098">
    <property type="entry name" value="MetI-like"/>
    <property type="match status" value="1"/>
</dbReference>
<comment type="similarity">
    <text evidence="9">Belongs to the binding-protein-dependent transport system permease family. OppBC subfamily.</text>
</comment>
<evidence type="ECO:0000256" key="7">
    <source>
        <dbReference type="ARBA" id="ARBA00022989"/>
    </source>
</evidence>
<evidence type="ECO:0000256" key="3">
    <source>
        <dbReference type="ARBA" id="ARBA00022475"/>
    </source>
</evidence>
<dbReference type="Pfam" id="PF00528">
    <property type="entry name" value="BPD_transp_1"/>
    <property type="match status" value="1"/>
</dbReference>
<name>A0A7X2NT68_9FIRM</name>
<feature type="transmembrane region" description="Helical" evidence="10">
    <location>
        <begin position="144"/>
        <end position="169"/>
    </location>
</feature>
<protein>
    <submittedName>
        <fullName evidence="12">ABC transporter permease</fullName>
    </submittedName>
</protein>
<organism evidence="12 13">
    <name type="scientific">Stecheria intestinalis</name>
    <dbReference type="NCBI Taxonomy" id="2606630"/>
    <lineage>
        <taxon>Bacteria</taxon>
        <taxon>Bacillati</taxon>
        <taxon>Bacillota</taxon>
        <taxon>Erysipelotrichia</taxon>
        <taxon>Erysipelotrichales</taxon>
        <taxon>Erysipelotrichaceae</taxon>
        <taxon>Stecheria</taxon>
    </lineage>
</organism>
<dbReference type="GO" id="GO:0055085">
    <property type="term" value="P:transmembrane transport"/>
    <property type="evidence" value="ECO:0007669"/>
    <property type="project" value="InterPro"/>
</dbReference>